<dbReference type="PROSITE" id="PS50262">
    <property type="entry name" value="G_PROTEIN_RECEP_F1_2"/>
    <property type="match status" value="2"/>
</dbReference>
<feature type="transmembrane region" description="Helical" evidence="14">
    <location>
        <begin position="380"/>
        <end position="398"/>
    </location>
</feature>
<feature type="transmembrane region" description="Helical" evidence="14">
    <location>
        <begin position="340"/>
        <end position="360"/>
    </location>
</feature>
<sequence length="590" mass="66833">MYSNVSTVELLTLAPLDLSASHIYPAFVFGTLTYLIIVFCNLCVLTTIAVSKKLHKPMFILLFNLPISDIVGATAFFPQLLFSIVTQDRLISYPACITQTFLIHLYGTGNMLVLTAMAYDRYIAICCPLRYNAIMSPHNVIRIIILIWFTNVSMVLALCVMVARFKFCRMNIVDLYCNNPSLLKLVCEDTSVNNYYGIATIFVFMGGPLLVITYTYAQILRTCVMTNHTDARRKALQTCGTHLVVFLILQFNTAFTLIAHRITSASPYIRRILGRKNIKMDNLYNTSYVLVLNRFNLSSEEVFPAFLFATLSYMIILFCNLILILTIVLNKSLHQPMYLILLNLPINDLIGSSALFSQLIKDLLTNSKTMQYSACVAQAFFLHIYATGAVTILCAMAYDRYIAICLPLKYNTIMTNAHIMRIITVVWICCIVLIGVLFFLLLRLPRCRSEITHPYCDNPSLLTLVCANTTINNIYGLFTVALTQVMANGMILYTYLRILVACFKSKRPDTKAKALQTCATHLFVFLLLECLGLFTIISYRINNISPQLRSFIGMATLIFPPTLNPIIYGLKTKEIREKVVHFCRNKIPPF</sequence>
<feature type="domain" description="G-protein coupled receptors family 1 profile" evidence="15">
    <location>
        <begin position="319"/>
        <end position="568"/>
    </location>
</feature>
<dbReference type="GO" id="GO:0005549">
    <property type="term" value="F:odorant binding"/>
    <property type="evidence" value="ECO:0007669"/>
    <property type="project" value="TreeGrafter"/>
</dbReference>
<keyword evidence="4 13" id="KW-0812">Transmembrane</keyword>
<dbReference type="Gene3D" id="1.20.1070.10">
    <property type="entry name" value="Rhodopsin 7-helix transmembrane proteins"/>
    <property type="match status" value="2"/>
</dbReference>
<dbReference type="FunFam" id="1.20.1070.10:FF:000024">
    <property type="entry name" value="Olfactory receptor"/>
    <property type="match status" value="2"/>
</dbReference>
<dbReference type="PANTHER" id="PTHR26451:SF854">
    <property type="entry name" value="ODORANT RECEPTOR-RELATED"/>
    <property type="match status" value="1"/>
</dbReference>
<keyword evidence="8 14" id="KW-0472">Membrane</keyword>
<keyword evidence="3" id="KW-0716">Sensory transduction</keyword>
<keyword evidence="6 14" id="KW-1133">Transmembrane helix</keyword>
<evidence type="ECO:0000313" key="17">
    <source>
        <dbReference type="Proteomes" id="UP000327493"/>
    </source>
</evidence>
<feature type="transmembrane region" description="Helical" evidence="14">
    <location>
        <begin position="474"/>
        <end position="496"/>
    </location>
</feature>
<feature type="transmembrane region" description="Helical" evidence="14">
    <location>
        <begin position="140"/>
        <end position="163"/>
    </location>
</feature>
<evidence type="ECO:0000256" key="7">
    <source>
        <dbReference type="ARBA" id="ARBA00023040"/>
    </source>
</evidence>
<evidence type="ECO:0000256" key="14">
    <source>
        <dbReference type="SAM" id="Phobius"/>
    </source>
</evidence>
<dbReference type="InterPro" id="IPR000276">
    <property type="entry name" value="GPCR_Rhodpsn"/>
</dbReference>
<dbReference type="PRINTS" id="PR00245">
    <property type="entry name" value="OLFACTORYR"/>
</dbReference>
<evidence type="ECO:0000256" key="10">
    <source>
        <dbReference type="ARBA" id="ARBA00023170"/>
    </source>
</evidence>
<evidence type="ECO:0000256" key="4">
    <source>
        <dbReference type="ARBA" id="ARBA00022692"/>
    </source>
</evidence>
<dbReference type="Proteomes" id="UP000327493">
    <property type="component" value="Chromosome 3"/>
</dbReference>
<feature type="transmembrane region" description="Helical" evidence="14">
    <location>
        <begin position="238"/>
        <end position="259"/>
    </location>
</feature>
<comment type="subcellular location">
    <subcellularLocation>
        <location evidence="1">Cell membrane</location>
        <topology evidence="1">Multi-pass membrane protein</topology>
    </subcellularLocation>
</comment>
<evidence type="ECO:0000256" key="13">
    <source>
        <dbReference type="RuleBase" id="RU000688"/>
    </source>
</evidence>
<accession>A0A5J5DLT7</accession>
<evidence type="ECO:0000256" key="1">
    <source>
        <dbReference type="ARBA" id="ARBA00004651"/>
    </source>
</evidence>
<evidence type="ECO:0000256" key="2">
    <source>
        <dbReference type="ARBA" id="ARBA00022475"/>
    </source>
</evidence>
<evidence type="ECO:0000313" key="16">
    <source>
        <dbReference type="EMBL" id="KAA8594149.1"/>
    </source>
</evidence>
<keyword evidence="17" id="KW-1185">Reference proteome</keyword>
<dbReference type="InterPro" id="IPR052921">
    <property type="entry name" value="GPCR1_Superfamily_Member"/>
</dbReference>
<evidence type="ECO:0000256" key="9">
    <source>
        <dbReference type="ARBA" id="ARBA00023157"/>
    </source>
</evidence>
<dbReference type="Pfam" id="PF13853">
    <property type="entry name" value="7tm_4"/>
    <property type="match status" value="2"/>
</dbReference>
<evidence type="ECO:0000256" key="5">
    <source>
        <dbReference type="ARBA" id="ARBA00022725"/>
    </source>
</evidence>
<keyword evidence="11" id="KW-0325">Glycoprotein</keyword>
<keyword evidence="9" id="KW-1015">Disulfide bond</keyword>
<gene>
    <name evidence="16" type="ORF">FQN60_004983</name>
</gene>
<name>A0A5J5DLT7_9PERO</name>
<dbReference type="GO" id="GO:0004984">
    <property type="term" value="F:olfactory receptor activity"/>
    <property type="evidence" value="ECO:0007669"/>
    <property type="project" value="InterPro"/>
</dbReference>
<feature type="transmembrane region" description="Helical" evidence="14">
    <location>
        <begin position="195"/>
        <end position="217"/>
    </location>
</feature>
<dbReference type="PROSITE" id="PS00237">
    <property type="entry name" value="G_PROTEIN_RECEP_F1_1"/>
    <property type="match status" value="2"/>
</dbReference>
<keyword evidence="12 13" id="KW-0807">Transducer</keyword>
<dbReference type="SUPFAM" id="SSF81321">
    <property type="entry name" value="Family A G protein-coupled receptor-like"/>
    <property type="match status" value="2"/>
</dbReference>
<dbReference type="EMBL" id="VOFY01000003">
    <property type="protein sequence ID" value="KAA8594149.1"/>
    <property type="molecule type" value="Genomic_DNA"/>
</dbReference>
<dbReference type="AlphaFoldDB" id="A0A5J5DLT7"/>
<protein>
    <recommendedName>
        <fullName evidence="15">G-protein coupled receptors family 1 profile domain-containing protein</fullName>
    </recommendedName>
</protein>
<evidence type="ECO:0000256" key="11">
    <source>
        <dbReference type="ARBA" id="ARBA00023180"/>
    </source>
</evidence>
<reference evidence="16 17" key="1">
    <citation type="submission" date="2019-08" db="EMBL/GenBank/DDBJ databases">
        <title>A chromosome-level genome assembly, high-density linkage maps, and genome scans reveal the genomic architecture of hybrid incompatibilities underlying speciation via character displacement in darters (Percidae: Etheostominae).</title>
        <authorList>
            <person name="Moran R.L."/>
            <person name="Catchen J.M."/>
            <person name="Fuller R.C."/>
        </authorList>
    </citation>
    <scope>NUCLEOTIDE SEQUENCE [LARGE SCALE GENOMIC DNA]</scope>
    <source>
        <strain evidence="16">EspeVRDwgs_2016</strain>
        <tissue evidence="16">Muscle</tissue>
    </source>
</reference>
<feature type="transmembrane region" description="Helical" evidence="14">
    <location>
        <begin position="60"/>
        <end position="81"/>
    </location>
</feature>
<comment type="similarity">
    <text evidence="13">Belongs to the G-protein coupled receptor 1 family.</text>
</comment>
<keyword evidence="7 13" id="KW-0297">G-protein coupled receptor</keyword>
<dbReference type="InterPro" id="IPR000725">
    <property type="entry name" value="Olfact_rcpt"/>
</dbReference>
<dbReference type="GO" id="GO:0005886">
    <property type="term" value="C:plasma membrane"/>
    <property type="evidence" value="ECO:0007669"/>
    <property type="project" value="UniProtKB-SubCell"/>
</dbReference>
<organism evidence="16 17">
    <name type="scientific">Etheostoma spectabile</name>
    <name type="common">orangethroat darter</name>
    <dbReference type="NCBI Taxonomy" id="54343"/>
    <lineage>
        <taxon>Eukaryota</taxon>
        <taxon>Metazoa</taxon>
        <taxon>Chordata</taxon>
        <taxon>Craniata</taxon>
        <taxon>Vertebrata</taxon>
        <taxon>Euteleostomi</taxon>
        <taxon>Actinopterygii</taxon>
        <taxon>Neopterygii</taxon>
        <taxon>Teleostei</taxon>
        <taxon>Neoteleostei</taxon>
        <taxon>Acanthomorphata</taxon>
        <taxon>Eupercaria</taxon>
        <taxon>Perciformes</taxon>
        <taxon>Percoidei</taxon>
        <taxon>Percidae</taxon>
        <taxon>Etheostomatinae</taxon>
        <taxon>Etheostoma</taxon>
    </lineage>
</organism>
<comment type="caution">
    <text evidence="16">The sequence shown here is derived from an EMBL/GenBank/DDBJ whole genome shotgun (WGS) entry which is preliminary data.</text>
</comment>
<dbReference type="PANTHER" id="PTHR26451">
    <property type="entry name" value="G_PROTEIN_RECEP_F1_2 DOMAIN-CONTAINING PROTEIN"/>
    <property type="match status" value="1"/>
</dbReference>
<keyword evidence="5" id="KW-0552">Olfaction</keyword>
<evidence type="ECO:0000256" key="8">
    <source>
        <dbReference type="ARBA" id="ARBA00023136"/>
    </source>
</evidence>
<feature type="transmembrane region" description="Helical" evidence="14">
    <location>
        <begin position="419"/>
        <end position="442"/>
    </location>
</feature>
<proteinExistence type="inferred from homology"/>
<keyword evidence="10 13" id="KW-0675">Receptor</keyword>
<feature type="transmembrane region" description="Helical" evidence="14">
    <location>
        <begin position="517"/>
        <end position="539"/>
    </location>
</feature>
<feature type="transmembrane region" description="Helical" evidence="14">
    <location>
        <begin position="101"/>
        <end position="119"/>
    </location>
</feature>
<keyword evidence="2" id="KW-1003">Cell membrane</keyword>
<evidence type="ECO:0000259" key="15">
    <source>
        <dbReference type="PROSITE" id="PS50262"/>
    </source>
</evidence>
<feature type="transmembrane region" description="Helical" evidence="14">
    <location>
        <begin position="23"/>
        <end position="48"/>
    </location>
</feature>
<dbReference type="InterPro" id="IPR017452">
    <property type="entry name" value="GPCR_Rhodpsn_7TM"/>
</dbReference>
<dbReference type="PRINTS" id="PR00237">
    <property type="entry name" value="GPCRRHODOPSN"/>
</dbReference>
<feature type="transmembrane region" description="Helical" evidence="14">
    <location>
        <begin position="551"/>
        <end position="570"/>
    </location>
</feature>
<evidence type="ECO:0000256" key="3">
    <source>
        <dbReference type="ARBA" id="ARBA00022606"/>
    </source>
</evidence>
<dbReference type="GO" id="GO:0004930">
    <property type="term" value="F:G protein-coupled receptor activity"/>
    <property type="evidence" value="ECO:0007669"/>
    <property type="project" value="UniProtKB-KW"/>
</dbReference>
<feature type="domain" description="G-protein coupled receptors family 1 profile" evidence="15">
    <location>
        <begin position="40"/>
        <end position="248"/>
    </location>
</feature>
<feature type="transmembrane region" description="Helical" evidence="14">
    <location>
        <begin position="302"/>
        <end position="328"/>
    </location>
</feature>
<evidence type="ECO:0000256" key="12">
    <source>
        <dbReference type="ARBA" id="ARBA00023224"/>
    </source>
</evidence>
<evidence type="ECO:0000256" key="6">
    <source>
        <dbReference type="ARBA" id="ARBA00022989"/>
    </source>
</evidence>